<dbReference type="AlphaFoldDB" id="A0A1I2VTA4"/>
<dbReference type="Proteomes" id="UP000198752">
    <property type="component" value="Unassembled WGS sequence"/>
</dbReference>
<accession>A0A1I2VTA4</accession>
<name>A0A1I2VTA4_9BACL</name>
<feature type="transmembrane region" description="Helical" evidence="1">
    <location>
        <begin position="45"/>
        <end position="66"/>
    </location>
</feature>
<keyword evidence="1" id="KW-0472">Membrane</keyword>
<reference evidence="3" key="1">
    <citation type="submission" date="2016-10" db="EMBL/GenBank/DDBJ databases">
        <authorList>
            <person name="Varghese N."/>
            <person name="Submissions S."/>
        </authorList>
    </citation>
    <scope>NUCLEOTIDE SEQUENCE [LARGE SCALE GENOMIC DNA]</scope>
    <source>
        <strain evidence="3">ATCC 700379</strain>
    </source>
</reference>
<proteinExistence type="predicted"/>
<dbReference type="RefSeq" id="WP_093674609.1">
    <property type="nucleotide sequence ID" value="NZ_FOOY01000030.1"/>
</dbReference>
<dbReference type="EMBL" id="FOOY01000030">
    <property type="protein sequence ID" value="SFG92380.1"/>
    <property type="molecule type" value="Genomic_DNA"/>
</dbReference>
<organism evidence="2 3">
    <name type="scientific">Sporolactobacillus nakayamae</name>
    <dbReference type="NCBI Taxonomy" id="269670"/>
    <lineage>
        <taxon>Bacteria</taxon>
        <taxon>Bacillati</taxon>
        <taxon>Bacillota</taxon>
        <taxon>Bacilli</taxon>
        <taxon>Bacillales</taxon>
        <taxon>Sporolactobacillaceae</taxon>
        <taxon>Sporolactobacillus</taxon>
    </lineage>
</organism>
<dbReference type="OrthoDB" id="2193366at2"/>
<evidence type="ECO:0000313" key="2">
    <source>
        <dbReference type="EMBL" id="SFG92380.1"/>
    </source>
</evidence>
<evidence type="ECO:0000313" key="3">
    <source>
        <dbReference type="Proteomes" id="UP000198752"/>
    </source>
</evidence>
<evidence type="ECO:0000256" key="1">
    <source>
        <dbReference type="SAM" id="Phobius"/>
    </source>
</evidence>
<feature type="transmembrane region" description="Helical" evidence="1">
    <location>
        <begin position="73"/>
        <end position="92"/>
    </location>
</feature>
<sequence>MKINRNKWTTVLGWCSLLLAIGFFGLQIGYLVMHRFFQVEYIDNQLFFIINCLCFLGITVSLLLLLVLTRKMIWILSGAAILFFIVNGVLLVENSQETNNITSISPDWKHVFVVKENPATGAAIYYRSYYGIFCRPKQVLPYRANDRYKLKWLANDSAALTYTDANDKIQQFIGTYGDRGGGRSYYYVGAEIHGQWQGGGALVISNTKGISVTEAGTTELFEWDSIVQFGTLAVVLKRDDQAVWTLSLNKDFEIHSDASEPATGTIRLYRATMENNEPLTLRNEPLN</sequence>
<keyword evidence="1" id="KW-0812">Transmembrane</keyword>
<keyword evidence="1" id="KW-1133">Transmembrane helix</keyword>
<dbReference type="STRING" id="269670.SAMN02982927_03246"/>
<protein>
    <submittedName>
        <fullName evidence="2">Uncharacterized protein</fullName>
    </submittedName>
</protein>
<feature type="transmembrane region" description="Helical" evidence="1">
    <location>
        <begin position="12"/>
        <end position="33"/>
    </location>
</feature>
<keyword evidence="3" id="KW-1185">Reference proteome</keyword>
<gene>
    <name evidence="2" type="ORF">SAMN02982927_03246</name>
</gene>